<keyword evidence="3 8" id="KW-0378">Hydrolase</keyword>
<evidence type="ECO:0000259" key="6">
    <source>
        <dbReference type="Pfam" id="PF00561"/>
    </source>
</evidence>
<feature type="signal peptide" evidence="5">
    <location>
        <begin position="1"/>
        <end position="29"/>
    </location>
</feature>
<feature type="chain" id="PRO_5046421341" evidence="5">
    <location>
        <begin position="30"/>
        <end position="546"/>
    </location>
</feature>
<evidence type="ECO:0000256" key="2">
    <source>
        <dbReference type="ARBA" id="ARBA00022729"/>
    </source>
</evidence>
<dbReference type="Gene3D" id="3.40.50.1820">
    <property type="entry name" value="alpha/beta hydrolase"/>
    <property type="match status" value="1"/>
</dbReference>
<feature type="compositionally biased region" description="Low complexity" evidence="4">
    <location>
        <begin position="516"/>
        <end position="528"/>
    </location>
</feature>
<evidence type="ECO:0000313" key="8">
    <source>
        <dbReference type="EMBL" id="GAA4698573.1"/>
    </source>
</evidence>
<feature type="region of interest" description="Disordered" evidence="4">
    <location>
        <begin position="499"/>
        <end position="528"/>
    </location>
</feature>
<sequence length="546" mass="58720">MNRRISGVLAAAATLGLALGLAATGVATAAPHHAKPHHAKHHGHPGYTPPPIAWGECPTASLRNAGATCGMLTVPLDYAKPRGEKIQLAVSKIAHKTSDAAAQGPMLVNPGGPGGSGLGLARLGAFVPNGGGDPYDWIGFDPRGVGRSVPSLSCDPDYFAPGRPAYVPDHRGVREFWWAKSSAYADDCAAAGGKLLRHTHTTDWVQDMDTIRKALGAKKINFYGFSYGTYLAQVYATKYPDRVRRFVLDGVVNPTDVWYDANLEQEKQFDKNINTYFDWIADNDAAYGLGTDGDAVRDLYYDVLDQLTDHPEADFGAADWNDVFVGAAYYVYDWDAVAHVLVAAADGDLGPAKEYYGDPTGPGSDNTFANYLAVQCTDAPWPSKWKTWEKDAWRIHSYAPFLAWNNTWYNTPCLDWAAPSARPVDVKGKSAPPILLISETEDSATPYAGALEVRKRFPRSVLIEGVGGTTHAGSLSGVACTDDKIAAYLLTGALPTRVRGNRSDAQCEPVPPPEATSPTATARRSAAAQDRLGSLRDLITAAQLKR</sequence>
<organism evidence="8 9">
    <name type="scientific">Nocardioides conyzicola</name>
    <dbReference type="NCBI Taxonomy" id="1651781"/>
    <lineage>
        <taxon>Bacteria</taxon>
        <taxon>Bacillati</taxon>
        <taxon>Actinomycetota</taxon>
        <taxon>Actinomycetes</taxon>
        <taxon>Propionibacteriales</taxon>
        <taxon>Nocardioidaceae</taxon>
        <taxon>Nocardioides</taxon>
    </lineage>
</organism>
<dbReference type="RefSeq" id="WP_345520468.1">
    <property type="nucleotide sequence ID" value="NZ_BAABKM010000002.1"/>
</dbReference>
<accession>A0ABP8X270</accession>
<name>A0ABP8X270_9ACTN</name>
<keyword evidence="2 5" id="KW-0732">Signal</keyword>
<reference evidence="9" key="1">
    <citation type="journal article" date="2019" name="Int. J. Syst. Evol. Microbiol.">
        <title>The Global Catalogue of Microorganisms (GCM) 10K type strain sequencing project: providing services to taxonomists for standard genome sequencing and annotation.</title>
        <authorList>
            <consortium name="The Broad Institute Genomics Platform"/>
            <consortium name="The Broad Institute Genome Sequencing Center for Infectious Disease"/>
            <person name="Wu L."/>
            <person name="Ma J."/>
        </authorList>
    </citation>
    <scope>NUCLEOTIDE SEQUENCE [LARGE SCALE GENOMIC DNA]</scope>
    <source>
        <strain evidence="9">JCM 18531</strain>
    </source>
</reference>
<dbReference type="InterPro" id="IPR051601">
    <property type="entry name" value="Serine_prot/Carboxylest_S33"/>
</dbReference>
<dbReference type="PANTHER" id="PTHR43248">
    <property type="entry name" value="2-SUCCINYL-6-HYDROXY-2,4-CYCLOHEXADIENE-1-CARBOXYLATE SYNTHASE"/>
    <property type="match status" value="1"/>
</dbReference>
<dbReference type="InterPro" id="IPR029058">
    <property type="entry name" value="AB_hydrolase_fold"/>
</dbReference>
<dbReference type="Pfam" id="PF08386">
    <property type="entry name" value="Abhydrolase_4"/>
    <property type="match status" value="1"/>
</dbReference>
<evidence type="ECO:0000256" key="1">
    <source>
        <dbReference type="ARBA" id="ARBA00010088"/>
    </source>
</evidence>
<dbReference type="InterPro" id="IPR013595">
    <property type="entry name" value="Pept_S33_TAP-like_C"/>
</dbReference>
<dbReference type="PANTHER" id="PTHR43248:SF29">
    <property type="entry name" value="TRIPEPTIDYL AMINOPEPTIDASE"/>
    <property type="match status" value="1"/>
</dbReference>
<evidence type="ECO:0000256" key="4">
    <source>
        <dbReference type="SAM" id="MobiDB-lite"/>
    </source>
</evidence>
<dbReference type="EMBL" id="BAABKM010000002">
    <property type="protein sequence ID" value="GAA4698573.1"/>
    <property type="molecule type" value="Genomic_DNA"/>
</dbReference>
<evidence type="ECO:0000256" key="5">
    <source>
        <dbReference type="SAM" id="SignalP"/>
    </source>
</evidence>
<dbReference type="Proteomes" id="UP001499974">
    <property type="component" value="Unassembled WGS sequence"/>
</dbReference>
<evidence type="ECO:0000259" key="7">
    <source>
        <dbReference type="Pfam" id="PF08386"/>
    </source>
</evidence>
<dbReference type="Pfam" id="PF00561">
    <property type="entry name" value="Abhydrolase_1"/>
    <property type="match status" value="1"/>
</dbReference>
<proteinExistence type="inferred from homology"/>
<feature type="domain" description="AB hydrolase-1" evidence="6">
    <location>
        <begin position="105"/>
        <end position="281"/>
    </location>
</feature>
<comment type="caution">
    <text evidence="8">The sequence shown here is derived from an EMBL/GenBank/DDBJ whole genome shotgun (WGS) entry which is preliminary data.</text>
</comment>
<dbReference type="GO" id="GO:0016787">
    <property type="term" value="F:hydrolase activity"/>
    <property type="evidence" value="ECO:0007669"/>
    <property type="project" value="UniProtKB-KW"/>
</dbReference>
<protein>
    <submittedName>
        <fullName evidence="8">Alpha/beta hydrolase</fullName>
    </submittedName>
</protein>
<comment type="similarity">
    <text evidence="1">Belongs to the peptidase S33 family.</text>
</comment>
<evidence type="ECO:0000256" key="3">
    <source>
        <dbReference type="ARBA" id="ARBA00022801"/>
    </source>
</evidence>
<dbReference type="SUPFAM" id="SSF53474">
    <property type="entry name" value="alpha/beta-Hydrolases"/>
    <property type="match status" value="1"/>
</dbReference>
<dbReference type="InterPro" id="IPR000073">
    <property type="entry name" value="AB_hydrolase_1"/>
</dbReference>
<feature type="domain" description="Peptidase S33 tripeptidyl aminopeptidase-like C-terminal" evidence="7">
    <location>
        <begin position="401"/>
        <end position="497"/>
    </location>
</feature>
<keyword evidence="9" id="KW-1185">Reference proteome</keyword>
<evidence type="ECO:0000313" key="9">
    <source>
        <dbReference type="Proteomes" id="UP001499974"/>
    </source>
</evidence>
<gene>
    <name evidence="8" type="ORF">GCM10023349_13410</name>
</gene>